<keyword evidence="2" id="KW-1185">Reference proteome</keyword>
<proteinExistence type="predicted"/>
<dbReference type="RefSeq" id="WP_254418879.1">
    <property type="nucleotide sequence ID" value="NZ_CP099837.1"/>
</dbReference>
<dbReference type="Proteomes" id="UP001055940">
    <property type="component" value="Chromosome"/>
</dbReference>
<gene>
    <name evidence="1" type="ORF">NE857_31410</name>
</gene>
<protein>
    <submittedName>
        <fullName evidence="1">Uncharacterized protein</fullName>
    </submittedName>
</protein>
<dbReference type="EMBL" id="CP099837">
    <property type="protein sequence ID" value="USY19687.1"/>
    <property type="molecule type" value="Genomic_DNA"/>
</dbReference>
<evidence type="ECO:0000313" key="1">
    <source>
        <dbReference type="EMBL" id="USY19687.1"/>
    </source>
</evidence>
<sequence length="142" mass="15453">MIDPTNPRFLSQPDPEPLTQLRAATTLVTLIQEDAPAPKWEIADDGRRLDGQLFMHDATDTDRRLDGQLFMHDATDTDRRQALLAWQRVLGAGPVEVRPVGISEHISVSGSYEGVPVRVVTIVDGQCPTCGTNEAHLSGVAA</sequence>
<reference evidence="1" key="1">
    <citation type="submission" date="2022-06" db="EMBL/GenBank/DDBJ databases">
        <authorList>
            <person name="Ping M."/>
        </authorList>
    </citation>
    <scope>NUCLEOTIDE SEQUENCE</scope>
    <source>
        <strain evidence="1">JCM11759T</strain>
    </source>
</reference>
<name>A0ABY5D6Q7_9ACTN</name>
<organism evidence="1 2">
    <name type="scientific">Nocardiopsis exhalans</name>
    <dbReference type="NCBI Taxonomy" id="163604"/>
    <lineage>
        <taxon>Bacteria</taxon>
        <taxon>Bacillati</taxon>
        <taxon>Actinomycetota</taxon>
        <taxon>Actinomycetes</taxon>
        <taxon>Streptosporangiales</taxon>
        <taxon>Nocardiopsidaceae</taxon>
        <taxon>Nocardiopsis</taxon>
    </lineage>
</organism>
<evidence type="ECO:0000313" key="2">
    <source>
        <dbReference type="Proteomes" id="UP001055940"/>
    </source>
</evidence>
<accession>A0ABY5D6Q7</accession>